<comment type="caution">
    <text evidence="9">The sequence shown here is derived from an EMBL/GenBank/DDBJ whole genome shotgun (WGS) entry which is preliminary data.</text>
</comment>
<dbReference type="InterPro" id="IPR036291">
    <property type="entry name" value="NAD(P)-bd_dom_sf"/>
</dbReference>
<dbReference type="AlphaFoldDB" id="A0A8J4VLD1"/>
<keyword evidence="3" id="KW-0520">NAD</keyword>
<evidence type="ECO:0000259" key="8">
    <source>
        <dbReference type="Pfam" id="PF12776"/>
    </source>
</evidence>
<dbReference type="CDD" id="cd12156">
    <property type="entry name" value="HPPR"/>
    <property type="match status" value="1"/>
</dbReference>
<dbReference type="FunFam" id="3.40.50.720:FF:000213">
    <property type="entry name" value="Putative 2-hydroxyacid dehydrogenase"/>
    <property type="match status" value="1"/>
</dbReference>
<keyword evidence="2 5" id="KW-0560">Oxidoreductase</keyword>
<dbReference type="Pfam" id="PF02826">
    <property type="entry name" value="2-Hacid_dh_C"/>
    <property type="match status" value="1"/>
</dbReference>
<dbReference type="GO" id="GO:0016618">
    <property type="term" value="F:hydroxypyruvate reductase [NAD(P)H] activity"/>
    <property type="evidence" value="ECO:0007669"/>
    <property type="project" value="UniProtKB-ARBA"/>
</dbReference>
<dbReference type="GO" id="GO:0030267">
    <property type="term" value="F:glyoxylate reductase (NADPH) activity"/>
    <property type="evidence" value="ECO:0007669"/>
    <property type="project" value="UniProtKB-EC"/>
</dbReference>
<sequence>MGKISKKNRGNPSKEVQWSSVMDDALVDAFLHKVIIGGRVNGTFISKAYNDIVKELVEKFNMEINKDKSKPIAKKWMTTPMPNYSKMAQLWAKDRAKGDHAEIAKEKRARTIHDPSMATEVEDHRPLVLVHHLASFKLPLQDRLIPHFRLFDSLASPEASSVRALICVGPTPVTVDTLDHLPSLRLVVGSSAGLDHVDLVECRRRGIAVTNSGDAYSENVADYAVALLLDVLRRLSAADRFVRSGLWPQQGEYPLGCKLGGKRVGIVGLGSIGYEVAKRLVAFGCTVAYNSRNKKPSALYPYYANVHDLAVNSDVLIVCCALTNETHHIINKDVLTALGREGVIINVGRGALVDEKELVQFLVQGEIGGAGLDVFENEPNVPKELFALDNVVLSPHLAVSTPESFEALNEVIIANLKAFFSNKPLLSPFQQE</sequence>
<gene>
    <name evidence="9" type="ORF">CMV_010910</name>
</gene>
<dbReference type="PANTHER" id="PTHR10996:SF268">
    <property type="entry name" value="GLYOXYLATE_HYDROXYPYRUVATE REDUCTASE HPR3"/>
    <property type="match status" value="1"/>
</dbReference>
<comment type="similarity">
    <text evidence="5">Belongs to the D-isomer specific 2-hydroxyacid dehydrogenase family.</text>
</comment>
<evidence type="ECO:0000313" key="9">
    <source>
        <dbReference type="EMBL" id="KAF3964843.1"/>
    </source>
</evidence>
<dbReference type="Proteomes" id="UP000737018">
    <property type="component" value="Unassembled WGS sequence"/>
</dbReference>
<evidence type="ECO:0000259" key="7">
    <source>
        <dbReference type="Pfam" id="PF02826"/>
    </source>
</evidence>
<dbReference type="SUPFAM" id="SSF51735">
    <property type="entry name" value="NAD(P)-binding Rossmann-fold domains"/>
    <property type="match status" value="1"/>
</dbReference>
<dbReference type="Pfam" id="PF00389">
    <property type="entry name" value="2-Hacid_dh"/>
    <property type="match status" value="1"/>
</dbReference>
<dbReference type="InterPro" id="IPR024752">
    <property type="entry name" value="Myb/SANT-like_dom"/>
</dbReference>
<dbReference type="GO" id="GO:0009853">
    <property type="term" value="P:photorespiration"/>
    <property type="evidence" value="ECO:0007669"/>
    <property type="project" value="UniProtKB-ARBA"/>
</dbReference>
<dbReference type="GO" id="GO:0005829">
    <property type="term" value="C:cytosol"/>
    <property type="evidence" value="ECO:0007669"/>
    <property type="project" value="TreeGrafter"/>
</dbReference>
<dbReference type="InterPro" id="IPR006139">
    <property type="entry name" value="D-isomer_2_OHA_DH_cat_dom"/>
</dbReference>
<dbReference type="Gene3D" id="3.40.50.720">
    <property type="entry name" value="NAD(P)-binding Rossmann-like Domain"/>
    <property type="match status" value="2"/>
</dbReference>
<proteinExistence type="inferred from homology"/>
<feature type="domain" description="Myb/SANT-like" evidence="8">
    <location>
        <begin position="17"/>
        <end position="94"/>
    </location>
</feature>
<dbReference type="EC" id="1.1.1.79" evidence="4"/>
<feature type="domain" description="D-isomer specific 2-hydroxyacid dehydrogenase catalytic" evidence="6">
    <location>
        <begin position="158"/>
        <end position="427"/>
    </location>
</feature>
<dbReference type="Pfam" id="PF12776">
    <property type="entry name" value="Myb_DNA-bind_3"/>
    <property type="match status" value="1"/>
</dbReference>
<evidence type="ECO:0000256" key="3">
    <source>
        <dbReference type="ARBA" id="ARBA00023027"/>
    </source>
</evidence>
<dbReference type="EMBL" id="JRKL02001303">
    <property type="protein sequence ID" value="KAF3964843.1"/>
    <property type="molecule type" value="Genomic_DNA"/>
</dbReference>
<reference evidence="9" key="1">
    <citation type="submission" date="2020-03" db="EMBL/GenBank/DDBJ databases">
        <title>Castanea mollissima Vanexum genome sequencing.</title>
        <authorList>
            <person name="Staton M."/>
        </authorList>
    </citation>
    <scope>NUCLEOTIDE SEQUENCE</scope>
    <source>
        <tissue evidence="9">Leaf</tissue>
    </source>
</reference>
<dbReference type="GO" id="GO:0051287">
    <property type="term" value="F:NAD binding"/>
    <property type="evidence" value="ECO:0007669"/>
    <property type="project" value="InterPro"/>
</dbReference>
<name>A0A8J4VLD1_9ROSI</name>
<dbReference type="SUPFAM" id="SSF52283">
    <property type="entry name" value="Formate/glycerate dehydrogenase catalytic domain-like"/>
    <property type="match status" value="1"/>
</dbReference>
<dbReference type="InterPro" id="IPR050223">
    <property type="entry name" value="D-isomer_2-hydroxyacid_DH"/>
</dbReference>
<keyword evidence="10" id="KW-1185">Reference proteome</keyword>
<evidence type="ECO:0000313" key="10">
    <source>
        <dbReference type="Proteomes" id="UP000737018"/>
    </source>
</evidence>
<dbReference type="InterPro" id="IPR006140">
    <property type="entry name" value="D-isomer_DH_NAD-bd"/>
</dbReference>
<dbReference type="PANTHER" id="PTHR10996">
    <property type="entry name" value="2-HYDROXYACID DEHYDROGENASE-RELATED"/>
    <property type="match status" value="1"/>
</dbReference>
<evidence type="ECO:0000259" key="6">
    <source>
        <dbReference type="Pfam" id="PF00389"/>
    </source>
</evidence>
<evidence type="ECO:0000256" key="5">
    <source>
        <dbReference type="RuleBase" id="RU003719"/>
    </source>
</evidence>
<organism evidence="9 10">
    <name type="scientific">Castanea mollissima</name>
    <name type="common">Chinese chestnut</name>
    <dbReference type="NCBI Taxonomy" id="60419"/>
    <lineage>
        <taxon>Eukaryota</taxon>
        <taxon>Viridiplantae</taxon>
        <taxon>Streptophyta</taxon>
        <taxon>Embryophyta</taxon>
        <taxon>Tracheophyta</taxon>
        <taxon>Spermatophyta</taxon>
        <taxon>Magnoliopsida</taxon>
        <taxon>eudicotyledons</taxon>
        <taxon>Gunneridae</taxon>
        <taxon>Pentapetalae</taxon>
        <taxon>rosids</taxon>
        <taxon>fabids</taxon>
        <taxon>Fagales</taxon>
        <taxon>Fagaceae</taxon>
        <taxon>Castanea</taxon>
    </lineage>
</organism>
<evidence type="ECO:0000256" key="2">
    <source>
        <dbReference type="ARBA" id="ARBA00023002"/>
    </source>
</evidence>
<protein>
    <recommendedName>
        <fullName evidence="4">glyoxylate reductase (NADP(+))</fullName>
        <ecNumber evidence="4">1.1.1.79</ecNumber>
    </recommendedName>
</protein>
<accession>A0A8J4VLD1</accession>
<dbReference type="OrthoDB" id="298012at2759"/>
<evidence type="ECO:0000256" key="4">
    <source>
        <dbReference type="ARBA" id="ARBA00066661"/>
    </source>
</evidence>
<feature type="domain" description="D-isomer specific 2-hydroxyacid dehydrogenase NAD-binding" evidence="7">
    <location>
        <begin position="225"/>
        <end position="398"/>
    </location>
</feature>
<keyword evidence="1" id="KW-0521">NADP</keyword>
<evidence type="ECO:0000256" key="1">
    <source>
        <dbReference type="ARBA" id="ARBA00022857"/>
    </source>
</evidence>